<accession>A0A512M259</accession>
<dbReference type="AlphaFoldDB" id="A0A512M259"/>
<gene>
    <name evidence="1" type="ORF">BGE01nite_01060</name>
</gene>
<sequence length="68" mass="7810">MGAAWDVVWHPLCMRPLFPLLPLYFLLSTFVQAQSAHVQPRDHALGDVHPFFHEGECFLYYLKPGGKI</sequence>
<evidence type="ECO:0000313" key="2">
    <source>
        <dbReference type="Proteomes" id="UP000321577"/>
    </source>
</evidence>
<reference evidence="1 2" key="1">
    <citation type="submission" date="2019-07" db="EMBL/GenBank/DDBJ databases">
        <title>Whole genome shotgun sequence of Brevifollis gellanilyticus NBRC 108608.</title>
        <authorList>
            <person name="Hosoyama A."/>
            <person name="Uohara A."/>
            <person name="Ohji S."/>
            <person name="Ichikawa N."/>
        </authorList>
    </citation>
    <scope>NUCLEOTIDE SEQUENCE [LARGE SCALE GENOMIC DNA]</scope>
    <source>
        <strain evidence="1 2">NBRC 108608</strain>
    </source>
</reference>
<organism evidence="1 2">
    <name type="scientific">Brevifollis gellanilyticus</name>
    <dbReference type="NCBI Taxonomy" id="748831"/>
    <lineage>
        <taxon>Bacteria</taxon>
        <taxon>Pseudomonadati</taxon>
        <taxon>Verrucomicrobiota</taxon>
        <taxon>Verrucomicrobiia</taxon>
        <taxon>Verrucomicrobiales</taxon>
        <taxon>Verrucomicrobiaceae</taxon>
    </lineage>
</organism>
<dbReference type="EMBL" id="BKAG01000001">
    <property type="protein sequence ID" value="GEP40815.1"/>
    <property type="molecule type" value="Genomic_DNA"/>
</dbReference>
<dbReference type="Proteomes" id="UP000321577">
    <property type="component" value="Unassembled WGS sequence"/>
</dbReference>
<protein>
    <submittedName>
        <fullName evidence="1">Uncharacterized protein</fullName>
    </submittedName>
</protein>
<comment type="caution">
    <text evidence="1">The sequence shown here is derived from an EMBL/GenBank/DDBJ whole genome shotgun (WGS) entry which is preliminary data.</text>
</comment>
<proteinExistence type="predicted"/>
<keyword evidence="2" id="KW-1185">Reference proteome</keyword>
<name>A0A512M259_9BACT</name>
<evidence type="ECO:0000313" key="1">
    <source>
        <dbReference type="EMBL" id="GEP40815.1"/>
    </source>
</evidence>